<evidence type="ECO:0000313" key="1">
    <source>
        <dbReference type="EMBL" id="KAH6627411.1"/>
    </source>
</evidence>
<accession>A0ACB7P141</accession>
<proteinExistence type="predicted"/>
<name>A0ACB7P141_9PEZI</name>
<dbReference type="EMBL" id="JAGIZQ010000005">
    <property type="protein sequence ID" value="KAH6627411.1"/>
    <property type="molecule type" value="Genomic_DNA"/>
</dbReference>
<evidence type="ECO:0000313" key="2">
    <source>
        <dbReference type="Proteomes" id="UP000724584"/>
    </source>
</evidence>
<comment type="caution">
    <text evidence="1">The sequence shown here is derived from an EMBL/GenBank/DDBJ whole genome shotgun (WGS) entry which is preliminary data.</text>
</comment>
<dbReference type="Proteomes" id="UP000724584">
    <property type="component" value="Unassembled WGS sequence"/>
</dbReference>
<reference evidence="1 2" key="1">
    <citation type="journal article" date="2021" name="Nat. Commun.">
        <title>Genetic determinants of endophytism in the Arabidopsis root mycobiome.</title>
        <authorList>
            <person name="Mesny F."/>
            <person name="Miyauchi S."/>
            <person name="Thiergart T."/>
            <person name="Pickel B."/>
            <person name="Atanasova L."/>
            <person name="Karlsson M."/>
            <person name="Huettel B."/>
            <person name="Barry K.W."/>
            <person name="Haridas S."/>
            <person name="Chen C."/>
            <person name="Bauer D."/>
            <person name="Andreopoulos W."/>
            <person name="Pangilinan J."/>
            <person name="LaButti K."/>
            <person name="Riley R."/>
            <person name="Lipzen A."/>
            <person name="Clum A."/>
            <person name="Drula E."/>
            <person name="Henrissat B."/>
            <person name="Kohler A."/>
            <person name="Grigoriev I.V."/>
            <person name="Martin F.M."/>
            <person name="Hacquard S."/>
        </authorList>
    </citation>
    <scope>NUCLEOTIDE SEQUENCE [LARGE SCALE GENOMIC DNA]</scope>
    <source>
        <strain evidence="1 2">MPI-SDFR-AT-0079</strain>
    </source>
</reference>
<keyword evidence="2" id="KW-1185">Reference proteome</keyword>
<organism evidence="1 2">
    <name type="scientific">Chaetomium tenue</name>
    <dbReference type="NCBI Taxonomy" id="1854479"/>
    <lineage>
        <taxon>Eukaryota</taxon>
        <taxon>Fungi</taxon>
        <taxon>Dikarya</taxon>
        <taxon>Ascomycota</taxon>
        <taxon>Pezizomycotina</taxon>
        <taxon>Sordariomycetes</taxon>
        <taxon>Sordariomycetidae</taxon>
        <taxon>Sordariales</taxon>
        <taxon>Chaetomiaceae</taxon>
        <taxon>Chaetomium</taxon>
    </lineage>
</organism>
<sequence>MGVIKSSPRRWEYLAARDPWFSALVAVHLTVIITIAVLAHISGRHQGIATLPDSSLSDSGRIWTLPLLWTSVPTLVMTLLALAVSSTVYAVRDRQPFADMTLNDGSTLDKMLLLDYRTTFGAFQWIKAARNRHWPLSLSLLSTILLSVAVPPLSARLFTKQLINRSTPTPLPITHRLNLSILSPASQALPNAPSIDWKVLLDLSAAITLFNATPSAWSDTSYAYEHFRLPPPPSATTTSANPPPLIHAPVTAYTADADCRPVHNFTAARSAQRGVFSLRGSDRGCVFALEQATLNAEPIVLGTYVVRRCGLAAGRGRVVVVSGRGSGGLEGEGGNGEGGDGVVRGLRVFACMTGYLSVEGVLTVRGGGDGRVPEMVAFRPTGEVGVATGVGAGAWSAHEEAILDVLAFNPNGRWLTSGFGGLVLSRAVAKKYGLAAVLDPAVVIDVPEQDELIAAVRVVLRQVHIAAVANVFMRPVEESVDDGLANMGSASWSEPRLVVVPWAAAVVLALLSLRGLLGHLAVWYPTLISEHLQPVDQMMKDAFDVGPEGMVAGWTA</sequence>
<gene>
    <name evidence="1" type="ORF">F5144DRAFT_630744</name>
</gene>
<protein>
    <submittedName>
        <fullName evidence="1">Uncharacterized protein</fullName>
    </submittedName>
</protein>